<sequence length="137" mass="16233">MKKLIMILMMMITFVGFALNKPKDNFDYDKYVGSYILEDNYSNDDDNYLAFQIKKRGNKYIFVDFRIGSGYNKKIYCNTLKKHNGSLIGYLVLTEKNGKIIETAPGIRHIYIRAREKDIKYHFSDSDFQNIKYILRK</sequence>
<dbReference type="AlphaFoldDB" id="A0A0E3UU11"/>
<dbReference type="RefSeq" id="WP_046328873.1">
    <property type="nucleotide sequence ID" value="NZ_CP011280.1"/>
</dbReference>
<organism evidence="2 3">
    <name type="scientific">Sneathia vaginalis</name>
    <dbReference type="NCBI Taxonomy" id="187101"/>
    <lineage>
        <taxon>Bacteria</taxon>
        <taxon>Fusobacteriati</taxon>
        <taxon>Fusobacteriota</taxon>
        <taxon>Fusobacteriia</taxon>
        <taxon>Fusobacteriales</taxon>
        <taxon>Leptotrichiaceae</taxon>
        <taxon>Sneathia</taxon>
    </lineage>
</organism>
<feature type="chain" id="PRO_5002413556" evidence="1">
    <location>
        <begin position="19"/>
        <end position="137"/>
    </location>
</feature>
<dbReference type="EMBL" id="CP011280">
    <property type="protein sequence ID" value="AKC95769.1"/>
    <property type="molecule type" value="Genomic_DNA"/>
</dbReference>
<dbReference type="KEGG" id="sns:VC03_04595"/>
<dbReference type="Proteomes" id="UP000033103">
    <property type="component" value="Chromosome"/>
</dbReference>
<proteinExistence type="predicted"/>
<accession>A0A0E3UU11</accession>
<reference evidence="2 3" key="1">
    <citation type="journal article" date="2012" name="BMC Genomics">
        <title>Genomic sequence analysis and characterization of Sneathia amnii sp. nov.</title>
        <authorList>
            <consortium name="Vaginal Microbiome Consortium (additional members)"/>
            <person name="Harwich M.D.Jr."/>
            <person name="Serrano M.G."/>
            <person name="Fettweis J.M."/>
            <person name="Alves J.M."/>
            <person name="Reimers M.A."/>
            <person name="Buck G.A."/>
            <person name="Jefferson K.K."/>
        </authorList>
    </citation>
    <scope>NUCLEOTIDE SEQUENCE [LARGE SCALE GENOMIC DNA]</scope>
    <source>
        <strain evidence="2 3">SN35</strain>
    </source>
</reference>
<evidence type="ECO:0000313" key="3">
    <source>
        <dbReference type="Proteomes" id="UP000033103"/>
    </source>
</evidence>
<evidence type="ECO:0000313" key="2">
    <source>
        <dbReference type="EMBL" id="AKC95769.1"/>
    </source>
</evidence>
<keyword evidence="3" id="KW-1185">Reference proteome</keyword>
<keyword evidence="1" id="KW-0732">Signal</keyword>
<protein>
    <submittedName>
        <fullName evidence="2">Uncharacterized protein</fullName>
    </submittedName>
</protein>
<evidence type="ECO:0000256" key="1">
    <source>
        <dbReference type="SAM" id="SignalP"/>
    </source>
</evidence>
<feature type="signal peptide" evidence="1">
    <location>
        <begin position="1"/>
        <end position="18"/>
    </location>
</feature>
<name>A0A0E3UU11_9FUSO</name>
<gene>
    <name evidence="2" type="ORF">VC03_04595</name>
</gene>
<dbReference type="STRING" id="187101.VC03_04595"/>
<dbReference type="HOGENOM" id="CLU_1863841_0_0_0"/>
<dbReference type="PATRIC" id="fig|1069640.6.peg.908"/>